<evidence type="ECO:0000313" key="2">
    <source>
        <dbReference type="Proteomes" id="UP001565283"/>
    </source>
</evidence>
<keyword evidence="2" id="KW-1185">Reference proteome</keyword>
<dbReference type="RefSeq" id="WP_202231532.1">
    <property type="nucleotide sequence ID" value="NZ_CALPDE010000021.1"/>
</dbReference>
<proteinExistence type="predicted"/>
<dbReference type="Proteomes" id="UP001565283">
    <property type="component" value="Unassembled WGS sequence"/>
</dbReference>
<organism evidence="1 2">
    <name type="scientific">Lactococcus ileimucosae</name>
    <dbReference type="NCBI Taxonomy" id="2941329"/>
    <lineage>
        <taxon>Bacteria</taxon>
        <taxon>Bacillati</taxon>
        <taxon>Bacillota</taxon>
        <taxon>Bacilli</taxon>
        <taxon>Lactobacillales</taxon>
        <taxon>Streptococcaceae</taxon>
        <taxon>Lactococcus</taxon>
    </lineage>
</organism>
<sequence>MYFILSECECVALEEKVQSGQALSHREQGLIFLSLDKRLGYNADGTSRIIEKLVDLWLIEIFG</sequence>
<comment type="caution">
    <text evidence="1">The sequence shown here is derived from an EMBL/GenBank/DDBJ whole genome shotgun (WGS) entry which is preliminary data.</text>
</comment>
<reference evidence="1 2" key="1">
    <citation type="submission" date="2024-03" db="EMBL/GenBank/DDBJ databases">
        <title>Mouse gut bacterial collection (mGBC) of GemPharmatech.</title>
        <authorList>
            <person name="He Y."/>
            <person name="Dong L."/>
            <person name="Wu D."/>
            <person name="Gao X."/>
            <person name="Lin Z."/>
        </authorList>
    </citation>
    <scope>NUCLEOTIDE SEQUENCE [LARGE SCALE GENOMIC DNA]</scope>
    <source>
        <strain evidence="1 2">61-15</strain>
    </source>
</reference>
<dbReference type="EMBL" id="JBCLSH010000015">
    <property type="protein sequence ID" value="MEY8443726.1"/>
    <property type="molecule type" value="Genomic_DNA"/>
</dbReference>
<name>A0ABV4D2E6_9LACT</name>
<gene>
    <name evidence="1" type="ORF">AALA52_05665</name>
</gene>
<protein>
    <submittedName>
        <fullName evidence="1">Uncharacterized protein</fullName>
    </submittedName>
</protein>
<accession>A0ABV4D2E6</accession>
<evidence type="ECO:0000313" key="1">
    <source>
        <dbReference type="EMBL" id="MEY8443726.1"/>
    </source>
</evidence>